<evidence type="ECO:0000313" key="1">
    <source>
        <dbReference type="EMBL" id="NIE47923.1"/>
    </source>
</evidence>
<keyword evidence="1" id="KW-0255">Endonuclease</keyword>
<keyword evidence="1" id="KW-0378">Hydrolase</keyword>
<keyword evidence="1" id="KW-0548">Nucleotidyltransferase</keyword>
<name>A0A6G5ACF2_RHIMP</name>
<dbReference type="GO" id="GO:0004519">
    <property type="term" value="F:endonuclease activity"/>
    <property type="evidence" value="ECO:0007669"/>
    <property type="project" value="UniProtKB-KW"/>
</dbReference>
<accession>A0A6G5ACF2</accession>
<dbReference type="GO" id="GO:0003964">
    <property type="term" value="F:RNA-directed DNA polymerase activity"/>
    <property type="evidence" value="ECO:0007669"/>
    <property type="project" value="UniProtKB-KW"/>
</dbReference>
<proteinExistence type="predicted"/>
<organism evidence="1">
    <name type="scientific">Rhipicephalus microplus</name>
    <name type="common">Cattle tick</name>
    <name type="synonym">Boophilus microplus</name>
    <dbReference type="NCBI Taxonomy" id="6941"/>
    <lineage>
        <taxon>Eukaryota</taxon>
        <taxon>Metazoa</taxon>
        <taxon>Ecdysozoa</taxon>
        <taxon>Arthropoda</taxon>
        <taxon>Chelicerata</taxon>
        <taxon>Arachnida</taxon>
        <taxon>Acari</taxon>
        <taxon>Parasitiformes</taxon>
        <taxon>Ixodida</taxon>
        <taxon>Ixodoidea</taxon>
        <taxon>Ixodidae</taxon>
        <taxon>Rhipicephalinae</taxon>
        <taxon>Rhipicephalus</taxon>
        <taxon>Boophilus</taxon>
    </lineage>
</organism>
<dbReference type="EMBL" id="GIKN01005650">
    <property type="protein sequence ID" value="NIE47923.1"/>
    <property type="molecule type" value="Transcribed_RNA"/>
</dbReference>
<protein>
    <submittedName>
        <fullName evidence="1">Putative endonuclease/reverse transcriptase</fullName>
    </submittedName>
</protein>
<reference evidence="1" key="1">
    <citation type="submission" date="2020-03" db="EMBL/GenBank/DDBJ databases">
        <title>A transcriptome and proteome of the tick Rhipicephalus microplus shaped by the genetic composition of its hosts and developmental stage.</title>
        <authorList>
            <person name="Garcia G.R."/>
            <person name="Ribeiro J.M.C."/>
            <person name="Maruyama S.R."/>
            <person name="Gardinasse L.G."/>
            <person name="Nelson K."/>
            <person name="Ferreira B.R."/>
            <person name="Andrade T.G."/>
            <person name="Santos I.K.F.M."/>
        </authorList>
    </citation>
    <scope>NUCLEOTIDE SEQUENCE</scope>
    <source>
        <strain evidence="1">NSGR</strain>
        <tissue evidence="1">Salivary glands</tissue>
    </source>
</reference>
<sequence>MGHGCKSDKTVSLRITHKNNPLDHVYKMGSVPLKQVDSYKYLGVTFTANLSWKLRVKNTCSAAFRKLAYLRHKLGNSPSNVKLLAYLTYIRPKLEYACVAWDPYTKLNINKLERIQRKSVRFIYSKYKRLDSPSQLMLANEIPSLESRRQKYRLDFLHNIIDHKFTLNASLYVSPLSTRQTRHHRSDALTLIYAKTDTYKFSFFPRTISEWNFLPTP</sequence>
<keyword evidence="1" id="KW-0540">Nuclease</keyword>
<dbReference type="AlphaFoldDB" id="A0A6G5ACF2"/>
<keyword evidence="1" id="KW-0808">Transferase</keyword>
<dbReference type="PANTHER" id="PTHR33332">
    <property type="entry name" value="REVERSE TRANSCRIPTASE DOMAIN-CONTAINING PROTEIN"/>
    <property type="match status" value="1"/>
</dbReference>
<keyword evidence="1" id="KW-0695">RNA-directed DNA polymerase</keyword>